<evidence type="ECO:0000313" key="12">
    <source>
        <dbReference type="Proteomes" id="UP000261680"/>
    </source>
</evidence>
<keyword evidence="5" id="KW-0808">Transferase</keyword>
<comment type="subcellular location">
    <subcellularLocation>
        <location evidence="1">Membrane</location>
        <topology evidence="1">Single-pass membrane protein</topology>
    </subcellularLocation>
</comment>
<reference evidence="13" key="1">
    <citation type="submission" date="2025-08" db="UniProtKB">
        <authorList>
            <consortium name="RefSeq"/>
        </authorList>
    </citation>
    <scope>IDENTIFICATION</scope>
    <source>
        <tissue evidence="13">Whole blood</tissue>
    </source>
</reference>
<evidence type="ECO:0000256" key="4">
    <source>
        <dbReference type="ARBA" id="ARBA00022676"/>
    </source>
</evidence>
<keyword evidence="8" id="KW-1133">Transmembrane helix</keyword>
<name>A0A8M1FRZ3_URSMA</name>
<comment type="catalytic activity">
    <reaction evidence="11">
        <text>glucuronate acceptor + UDP-alpha-D-glucuronate = acceptor beta-D-glucuronoside + UDP + H(+)</text>
        <dbReference type="Rhea" id="RHEA:21032"/>
        <dbReference type="ChEBI" id="CHEBI:15378"/>
        <dbReference type="ChEBI" id="CHEBI:58052"/>
        <dbReference type="ChEBI" id="CHEBI:58223"/>
        <dbReference type="ChEBI" id="CHEBI:132367"/>
        <dbReference type="ChEBI" id="CHEBI:132368"/>
        <dbReference type="EC" id="2.4.1.17"/>
    </reaction>
</comment>
<evidence type="ECO:0000256" key="1">
    <source>
        <dbReference type="ARBA" id="ARBA00004167"/>
    </source>
</evidence>
<comment type="similarity">
    <text evidence="2">Belongs to the UDP-glycosyltransferase family.</text>
</comment>
<dbReference type="AlphaFoldDB" id="A0A8M1FRZ3"/>
<dbReference type="OrthoDB" id="5835829at2759"/>
<sequence length="184" mass="20534">MNAAFAHLPQRAIWMCKPYWLKDVKLVANVKIVDWPSQNDLVADPSIHLPVTNGGQNSLMESIHHDVPLVGIPLFSDQPGNLLRVEAKNMGVSILIEQLKAETLALKIKQVMGDKRYKSAAMAASIIRGSHPLTPSQRLVGWIDHILQTGGAARLKSHAFQQLWHEQYFLDVFLFLLVVTLATI</sequence>
<keyword evidence="9" id="KW-0472">Membrane</keyword>
<dbReference type="RefSeq" id="XP_040486141.1">
    <property type="nucleotide sequence ID" value="XM_040630207.1"/>
</dbReference>
<dbReference type="KEGG" id="umr:103664854"/>
<keyword evidence="6" id="KW-0812">Transmembrane</keyword>
<proteinExistence type="inferred from homology"/>
<dbReference type="CDD" id="cd03784">
    <property type="entry name" value="GT1_Gtf-like"/>
    <property type="match status" value="1"/>
</dbReference>
<dbReference type="Proteomes" id="UP000261680">
    <property type="component" value="Unplaced"/>
</dbReference>
<evidence type="ECO:0000313" key="13">
    <source>
        <dbReference type="RefSeq" id="XP_040486141.1"/>
    </source>
</evidence>
<keyword evidence="4" id="KW-0328">Glycosyltransferase</keyword>
<evidence type="ECO:0000256" key="9">
    <source>
        <dbReference type="ARBA" id="ARBA00023136"/>
    </source>
</evidence>
<keyword evidence="7" id="KW-0732">Signal</keyword>
<evidence type="ECO:0000256" key="6">
    <source>
        <dbReference type="ARBA" id="ARBA00022692"/>
    </source>
</evidence>
<evidence type="ECO:0000256" key="10">
    <source>
        <dbReference type="ARBA" id="ARBA00023180"/>
    </source>
</evidence>
<dbReference type="Gene3D" id="3.40.50.2000">
    <property type="entry name" value="Glycogen Phosphorylase B"/>
    <property type="match status" value="1"/>
</dbReference>
<dbReference type="Pfam" id="PF00201">
    <property type="entry name" value="UDPGT"/>
    <property type="match status" value="1"/>
</dbReference>
<dbReference type="GO" id="GO:0043541">
    <property type="term" value="C:UDP-N-acetylglucosamine transferase complex"/>
    <property type="evidence" value="ECO:0007669"/>
    <property type="project" value="TreeGrafter"/>
</dbReference>
<evidence type="ECO:0000256" key="11">
    <source>
        <dbReference type="ARBA" id="ARBA00047475"/>
    </source>
</evidence>
<dbReference type="EC" id="2.4.1.17" evidence="3"/>
<accession>A0A8M1FRZ3</accession>
<evidence type="ECO:0000256" key="7">
    <source>
        <dbReference type="ARBA" id="ARBA00022729"/>
    </source>
</evidence>
<evidence type="ECO:0000256" key="8">
    <source>
        <dbReference type="ARBA" id="ARBA00022989"/>
    </source>
</evidence>
<organism evidence="12 13">
    <name type="scientific">Ursus maritimus</name>
    <name type="common">Polar bear</name>
    <name type="synonym">Thalarctos maritimus</name>
    <dbReference type="NCBI Taxonomy" id="29073"/>
    <lineage>
        <taxon>Eukaryota</taxon>
        <taxon>Metazoa</taxon>
        <taxon>Chordata</taxon>
        <taxon>Craniata</taxon>
        <taxon>Vertebrata</taxon>
        <taxon>Euteleostomi</taxon>
        <taxon>Mammalia</taxon>
        <taxon>Eutheria</taxon>
        <taxon>Laurasiatheria</taxon>
        <taxon>Carnivora</taxon>
        <taxon>Caniformia</taxon>
        <taxon>Ursidae</taxon>
        <taxon>Ursus</taxon>
    </lineage>
</organism>
<dbReference type="GO" id="GO:0015020">
    <property type="term" value="F:glucuronosyltransferase activity"/>
    <property type="evidence" value="ECO:0007669"/>
    <property type="project" value="UniProtKB-EC"/>
</dbReference>
<evidence type="ECO:0000256" key="5">
    <source>
        <dbReference type="ARBA" id="ARBA00022679"/>
    </source>
</evidence>
<dbReference type="SUPFAM" id="SSF53756">
    <property type="entry name" value="UDP-Glycosyltransferase/glycogen phosphorylase"/>
    <property type="match status" value="1"/>
</dbReference>
<dbReference type="InterPro" id="IPR050271">
    <property type="entry name" value="UDP-glycosyltransferase"/>
</dbReference>
<keyword evidence="12" id="KW-1185">Reference proteome</keyword>
<evidence type="ECO:0000256" key="3">
    <source>
        <dbReference type="ARBA" id="ARBA00012544"/>
    </source>
</evidence>
<dbReference type="PANTHER" id="PTHR48043:SF24">
    <property type="entry name" value="UDP-GLUCURONOSYLTRANSFERASE 3A2"/>
    <property type="match status" value="1"/>
</dbReference>
<gene>
    <name evidence="13" type="primary">LOC103664854</name>
</gene>
<dbReference type="GeneID" id="103664854"/>
<protein>
    <recommendedName>
        <fullName evidence="3">glucuronosyltransferase</fullName>
        <ecNumber evidence="3">2.4.1.17</ecNumber>
    </recommendedName>
</protein>
<keyword evidence="10" id="KW-0325">Glycoprotein</keyword>
<evidence type="ECO:0000256" key="2">
    <source>
        <dbReference type="ARBA" id="ARBA00009995"/>
    </source>
</evidence>
<dbReference type="InterPro" id="IPR002213">
    <property type="entry name" value="UDP_glucos_trans"/>
</dbReference>
<dbReference type="PANTHER" id="PTHR48043">
    <property type="entry name" value="EG:EG0003.4 PROTEIN-RELATED"/>
    <property type="match status" value="1"/>
</dbReference>